<feature type="region of interest" description="Disordered" evidence="1">
    <location>
        <begin position="188"/>
        <end position="211"/>
    </location>
</feature>
<reference evidence="2 3" key="1">
    <citation type="journal article" date="2017" name="PLoS Biol.">
        <title>The sea cucumber genome provides insights into morphological evolution and visceral regeneration.</title>
        <authorList>
            <person name="Zhang X."/>
            <person name="Sun L."/>
            <person name="Yuan J."/>
            <person name="Sun Y."/>
            <person name="Gao Y."/>
            <person name="Zhang L."/>
            <person name="Li S."/>
            <person name="Dai H."/>
            <person name="Hamel J.F."/>
            <person name="Liu C."/>
            <person name="Yu Y."/>
            <person name="Liu S."/>
            <person name="Lin W."/>
            <person name="Guo K."/>
            <person name="Jin S."/>
            <person name="Xu P."/>
            <person name="Storey K.B."/>
            <person name="Huan P."/>
            <person name="Zhang T."/>
            <person name="Zhou Y."/>
            <person name="Zhang J."/>
            <person name="Lin C."/>
            <person name="Li X."/>
            <person name="Xing L."/>
            <person name="Huo D."/>
            <person name="Sun M."/>
            <person name="Wang L."/>
            <person name="Mercier A."/>
            <person name="Li F."/>
            <person name="Yang H."/>
            <person name="Xiang J."/>
        </authorList>
    </citation>
    <scope>NUCLEOTIDE SEQUENCE [LARGE SCALE GENOMIC DNA]</scope>
    <source>
        <strain evidence="2">Shaxun</strain>
        <tissue evidence="2">Muscle</tissue>
    </source>
</reference>
<dbReference type="AlphaFoldDB" id="A0A2G8KPY1"/>
<proteinExistence type="predicted"/>
<organism evidence="2 3">
    <name type="scientific">Stichopus japonicus</name>
    <name type="common">Sea cucumber</name>
    <dbReference type="NCBI Taxonomy" id="307972"/>
    <lineage>
        <taxon>Eukaryota</taxon>
        <taxon>Metazoa</taxon>
        <taxon>Echinodermata</taxon>
        <taxon>Eleutherozoa</taxon>
        <taxon>Echinozoa</taxon>
        <taxon>Holothuroidea</taxon>
        <taxon>Aspidochirotacea</taxon>
        <taxon>Aspidochirotida</taxon>
        <taxon>Stichopodidae</taxon>
        <taxon>Apostichopus</taxon>
    </lineage>
</organism>
<protein>
    <submittedName>
        <fullName evidence="2">Uncharacterized protein</fullName>
    </submittedName>
</protein>
<dbReference type="Proteomes" id="UP000230750">
    <property type="component" value="Unassembled WGS sequence"/>
</dbReference>
<dbReference type="EMBL" id="MRZV01000435">
    <property type="protein sequence ID" value="PIK50072.1"/>
    <property type="molecule type" value="Genomic_DNA"/>
</dbReference>
<comment type="caution">
    <text evidence="2">The sequence shown here is derived from an EMBL/GenBank/DDBJ whole genome shotgun (WGS) entry which is preliminary data.</text>
</comment>
<evidence type="ECO:0000313" key="2">
    <source>
        <dbReference type="EMBL" id="PIK50072.1"/>
    </source>
</evidence>
<accession>A0A2G8KPY1</accession>
<keyword evidence="3" id="KW-1185">Reference proteome</keyword>
<name>A0A2G8KPY1_STIJA</name>
<feature type="compositionally biased region" description="Pro residues" evidence="1">
    <location>
        <begin position="199"/>
        <end position="210"/>
    </location>
</feature>
<evidence type="ECO:0000256" key="1">
    <source>
        <dbReference type="SAM" id="MobiDB-lite"/>
    </source>
</evidence>
<gene>
    <name evidence="2" type="ORF">BSL78_13081</name>
</gene>
<evidence type="ECO:0000313" key="3">
    <source>
        <dbReference type="Proteomes" id="UP000230750"/>
    </source>
</evidence>
<sequence>METFPLKITPTTDAGTYHLSLADADFPYTLYSHHTYHLFTVYQPPTPLVCQGPSSSPSGSYHVAISCSITNGFPPINLEMIEPEGCDFQKHYTDDNGIQELSVDITSCNENSTVGCIATQETLAFLSTPQYSDRCVFNISKSSPVSGKCILVIRRHTPPDNPPGRVPTQVIPTLDSSHQRKLHLDNIPHRLPTGQLPPDDYPPGQFPPGNPSDNFPDTIGPLMIANREQPIVTIL</sequence>